<reference evidence="2 3" key="1">
    <citation type="submission" date="2024-05" db="EMBL/GenBank/DDBJ databases">
        <title>Culex pipiens pipiens assembly and annotation.</title>
        <authorList>
            <person name="Alout H."/>
            <person name="Durand T."/>
        </authorList>
    </citation>
    <scope>NUCLEOTIDE SEQUENCE [LARGE SCALE GENOMIC DNA]</scope>
    <source>
        <strain evidence="2">HA-2024</strain>
        <tissue evidence="2">Whole body</tissue>
    </source>
</reference>
<dbReference type="AlphaFoldDB" id="A0ABD1D5J8"/>
<evidence type="ECO:0000313" key="3">
    <source>
        <dbReference type="Proteomes" id="UP001562425"/>
    </source>
</evidence>
<feature type="non-terminal residue" evidence="2">
    <location>
        <position position="1"/>
    </location>
</feature>
<feature type="compositionally biased region" description="Polar residues" evidence="1">
    <location>
        <begin position="1"/>
        <end position="18"/>
    </location>
</feature>
<feature type="non-terminal residue" evidence="2">
    <location>
        <position position="87"/>
    </location>
</feature>
<sequence>SRNQDTSPAPSSTNSQPSDGELGGGGKLARKCHARIEEISAWTVDNVCDFVSSIDICAEYVQLGFYDPGRLHATFLTIRSDGDDARL</sequence>
<accession>A0ABD1D5J8</accession>
<dbReference type="EMBL" id="JBEHCU010007402">
    <property type="protein sequence ID" value="KAL1394888.1"/>
    <property type="molecule type" value="Genomic_DNA"/>
</dbReference>
<evidence type="ECO:0000256" key="1">
    <source>
        <dbReference type="SAM" id="MobiDB-lite"/>
    </source>
</evidence>
<keyword evidence="3" id="KW-1185">Reference proteome</keyword>
<organism evidence="2 3">
    <name type="scientific">Culex pipiens pipiens</name>
    <name type="common">Northern house mosquito</name>
    <dbReference type="NCBI Taxonomy" id="38569"/>
    <lineage>
        <taxon>Eukaryota</taxon>
        <taxon>Metazoa</taxon>
        <taxon>Ecdysozoa</taxon>
        <taxon>Arthropoda</taxon>
        <taxon>Hexapoda</taxon>
        <taxon>Insecta</taxon>
        <taxon>Pterygota</taxon>
        <taxon>Neoptera</taxon>
        <taxon>Endopterygota</taxon>
        <taxon>Diptera</taxon>
        <taxon>Nematocera</taxon>
        <taxon>Culicoidea</taxon>
        <taxon>Culicidae</taxon>
        <taxon>Culicinae</taxon>
        <taxon>Culicini</taxon>
        <taxon>Culex</taxon>
        <taxon>Culex</taxon>
    </lineage>
</organism>
<comment type="caution">
    <text evidence="2">The sequence shown here is derived from an EMBL/GenBank/DDBJ whole genome shotgun (WGS) entry which is preliminary data.</text>
</comment>
<evidence type="ECO:0000313" key="2">
    <source>
        <dbReference type="EMBL" id="KAL1394888.1"/>
    </source>
</evidence>
<dbReference type="Proteomes" id="UP001562425">
    <property type="component" value="Unassembled WGS sequence"/>
</dbReference>
<feature type="region of interest" description="Disordered" evidence="1">
    <location>
        <begin position="1"/>
        <end position="27"/>
    </location>
</feature>
<name>A0ABD1D5J8_CULPP</name>
<gene>
    <name evidence="2" type="ORF">pipiens_020198</name>
</gene>
<proteinExistence type="predicted"/>
<protein>
    <submittedName>
        <fullName evidence="2">Uncharacterized protein</fullName>
    </submittedName>
</protein>